<proteinExistence type="predicted"/>
<protein>
    <submittedName>
        <fullName evidence="3">Uncharacterized protein</fullName>
    </submittedName>
</protein>
<reference evidence="3" key="1">
    <citation type="submission" date="2023-07" db="EMBL/GenBank/DDBJ databases">
        <title>Between Cages and Wild: Unraveling the Impact of Captivity on Animal Microbiomes and Antimicrobial Resistance.</title>
        <authorList>
            <person name="Schmartz G.P."/>
            <person name="Rehner J."/>
            <person name="Schuff M.J."/>
            <person name="Becker S.L."/>
            <person name="Kravczyk M."/>
            <person name="Gurevich A."/>
            <person name="Francke R."/>
            <person name="Mueller R."/>
            <person name="Keller V."/>
            <person name="Keller A."/>
        </authorList>
    </citation>
    <scope>NUCLEOTIDE SEQUENCE</scope>
    <source>
        <strain evidence="3">S12M_St_49</strain>
    </source>
</reference>
<comment type="caution">
    <text evidence="3">The sequence shown here is derived from an EMBL/GenBank/DDBJ whole genome shotgun (WGS) entry which is preliminary data.</text>
</comment>
<dbReference type="EMBL" id="JAUMVS010000097">
    <property type="protein sequence ID" value="MDO4842124.1"/>
    <property type="molecule type" value="Genomic_DNA"/>
</dbReference>
<feature type="region of interest" description="Disordered" evidence="2">
    <location>
        <begin position="1089"/>
        <end position="1128"/>
    </location>
</feature>
<evidence type="ECO:0000313" key="3">
    <source>
        <dbReference type="EMBL" id="MDO4842124.1"/>
    </source>
</evidence>
<feature type="coiled-coil region" evidence="1">
    <location>
        <begin position="129"/>
        <end position="183"/>
    </location>
</feature>
<feature type="compositionally biased region" description="Low complexity" evidence="2">
    <location>
        <begin position="1497"/>
        <end position="1522"/>
    </location>
</feature>
<dbReference type="Proteomes" id="UP001168575">
    <property type="component" value="Unassembled WGS sequence"/>
</dbReference>
<feature type="compositionally biased region" description="Low complexity" evidence="2">
    <location>
        <begin position="1097"/>
        <end position="1114"/>
    </location>
</feature>
<name>A0AA43RHW7_9ACTN</name>
<feature type="coiled-coil region" evidence="1">
    <location>
        <begin position="1217"/>
        <end position="1266"/>
    </location>
</feature>
<evidence type="ECO:0000256" key="2">
    <source>
        <dbReference type="SAM" id="MobiDB-lite"/>
    </source>
</evidence>
<organism evidence="3 4">
    <name type="scientific">Phoenicibacter congonensis</name>
    <dbReference type="NCBI Taxonomy" id="1944646"/>
    <lineage>
        <taxon>Bacteria</taxon>
        <taxon>Bacillati</taxon>
        <taxon>Actinomycetota</taxon>
        <taxon>Coriobacteriia</taxon>
        <taxon>Eggerthellales</taxon>
        <taxon>Eggerthellaceae</taxon>
        <taxon>Phoenicibacter</taxon>
    </lineage>
</organism>
<feature type="region of interest" description="Disordered" evidence="2">
    <location>
        <begin position="1482"/>
        <end position="1522"/>
    </location>
</feature>
<evidence type="ECO:0000313" key="4">
    <source>
        <dbReference type="Proteomes" id="UP001168575"/>
    </source>
</evidence>
<gene>
    <name evidence="3" type="ORF">Q3982_05550</name>
</gene>
<feature type="coiled-coil region" evidence="1">
    <location>
        <begin position="1350"/>
        <end position="1384"/>
    </location>
</feature>
<feature type="coiled-coil region" evidence="1">
    <location>
        <begin position="518"/>
        <end position="557"/>
    </location>
</feature>
<evidence type="ECO:0000256" key="1">
    <source>
        <dbReference type="SAM" id="Coils"/>
    </source>
</evidence>
<keyword evidence="4" id="KW-1185">Reference proteome</keyword>
<sequence>MASIPVWGWIALGISVVIEAVSLLTNTVGDSTDKLTELNQEYDEIRSSMDEISKGFRDLKSGVEGIAPRFAELARGVDEFGNNVSLTDEEYQEFLELNNKIAEMFPQLNLGMDSNGNYMLALSYSADTLTDSLNELVEAERKVAQQKLADTMPDVLKNVVDTRKELQKQVDSLQSDADDLAAVYQKLMNGGFQNGTVTYTAGSVQQATRDNLETEILKQLGVNVTKTFNSSGGRSASFDIAYDFDIDTVTRNYENAMAGFNRRIALINAEMEDSWSKLNPVISAWMSTDYDYNTLSSEMQQLALRMASNLDFSSLGLTKAEDVQQYIIDNIIHPVQDMAPEVQELFSNLVSVDKTGKSTREYINEIQRIARAISDVTDYSMQDVLELTGQDKIVQNYIDLANDIKDAITGATEEDILSLSPDELIKSFDIIKRYGIQTWDDLQSALENRTFDIVVDFDTESESFTKLNTALSQAASATGLTAESVEALTQRYAELEGFDPASLFEHTTTGIHLNARALNELESEYQAANKTMLDNKLEDLVERYKNLTDAINDETDAAKKIELYSQRDAILSEINETKDLISQYNGLTSAYNRWLQAKSRTDEREGYKNIGEGYSTIRDLIDQGWVNDSEVNEYLNLLLAADARTKDNIADFERLSQTIEGTNFSIMDFFQYDEDNNLVSDGLFNFLDAVREKLGDDFVQIRDDGAYAFDFTGDKIKQVADALGMSEEAVQLLERAMIDAGFDVIFDSTFSDVDAVINGARDAIATLQELKEAGKIDSEVDFNFNTTSIEDAETQIGNAKKLLEEFTNEDGTINLELEGATEAATVLATLIYRKSDLEAPAIMSIVVDTEMAQTEIGAAISLMQQFKEAVANLEVQTALGVDTTDAQAKVDSLLGELQGNQTINGTLEIDTSSVETAVAGINATTPEMLVTAGLDSSEVDSYDPENLERTVTFKRSSTAVDSYISYLRNLNLNKTVTITYRSIGSPTGASRAAGTAHARGTAMLHGYWGARDSGIALGGELGQELVVRDGNFFTIGDDSAEMFRYKKGDIIFNAEQTRQILQNGRISSGGKRGYAYAWGTAFDSGSGGRRRGGFGGTTSPVGGSSGCSSGSSSGRSGGSCGSSSTDKSDEESWFEKQYKLHNHLIKMCQEDMEDYLAWLNWAYQKAYDEGIIELDDYRKYQEEVYEGLQDLFKDYLNDVEHEIDMRSQFEGESRKIISLYKQLIKDVEKEIAAARAAGLDDTDDYIQELQKKWADYGKSIREIEEDARDGAKDAVDELIEYRIKMLKQEADKEKDSLKKKLDYLKEFYQKQKDMLQDVYDEEKYLDEQSEKRKSVTDIQAELSQLEFDDSAWAQKRKLQLQEELAEAKKELDDFEKQHALDEALDLLDSAYDEQEKQINAEMDALEERLNDPEALYNQALADIRSDTGKLYEEFLEYNRRHGSGNDEDIADMWEAAYKALLEYHDVNGEWYKGIVLSNSTGYEKPKESWDTAPVSGTNPETTPAAPTQPANPTTPTQPSTPTLTDAIKRKVAAAIWNGGYGWGNGSDRANKLTEVFGSNNGIQNLVNQNVGRYDGAPGSEYTYLNMRKKFKGYASGTRNATPGLHAVDELGAEYLFKSSDGNHYRVFSGGEKMLSAKATDFLYEFANSGKDILAKIAKSATEAGSMDKIRPIVNNNEIHMGDITIQGNADRATVSEIRRAQRDSLETMLREFNRLNK</sequence>
<dbReference type="Gene3D" id="1.10.287.950">
    <property type="entry name" value="Methyl-accepting chemotaxis protein"/>
    <property type="match status" value="1"/>
</dbReference>
<keyword evidence="1" id="KW-0175">Coiled coil</keyword>
<accession>A0AA43RHW7</accession>